<dbReference type="Proteomes" id="UP001632038">
    <property type="component" value="Unassembled WGS sequence"/>
</dbReference>
<feature type="compositionally biased region" description="Pro residues" evidence="1">
    <location>
        <begin position="57"/>
        <end position="70"/>
    </location>
</feature>
<evidence type="ECO:0000313" key="3">
    <source>
        <dbReference type="EMBL" id="KAL3636387.1"/>
    </source>
</evidence>
<gene>
    <name evidence="3" type="ORF">CASFOL_020934</name>
</gene>
<proteinExistence type="predicted"/>
<accession>A0ABD3D339</accession>
<feature type="signal peptide" evidence="2">
    <location>
        <begin position="1"/>
        <end position="27"/>
    </location>
</feature>
<feature type="region of interest" description="Disordered" evidence="1">
    <location>
        <begin position="40"/>
        <end position="70"/>
    </location>
</feature>
<dbReference type="AlphaFoldDB" id="A0ABD3D339"/>
<evidence type="ECO:0000256" key="2">
    <source>
        <dbReference type="SAM" id="SignalP"/>
    </source>
</evidence>
<protein>
    <recommendedName>
        <fullName evidence="5">Transmembrane protein</fullName>
    </recommendedName>
</protein>
<comment type="caution">
    <text evidence="3">The sequence shown here is derived from an EMBL/GenBank/DDBJ whole genome shotgun (WGS) entry which is preliminary data.</text>
</comment>
<keyword evidence="4" id="KW-1185">Reference proteome</keyword>
<evidence type="ECO:0000256" key="1">
    <source>
        <dbReference type="SAM" id="MobiDB-lite"/>
    </source>
</evidence>
<organism evidence="3 4">
    <name type="scientific">Castilleja foliolosa</name>
    <dbReference type="NCBI Taxonomy" id="1961234"/>
    <lineage>
        <taxon>Eukaryota</taxon>
        <taxon>Viridiplantae</taxon>
        <taxon>Streptophyta</taxon>
        <taxon>Embryophyta</taxon>
        <taxon>Tracheophyta</taxon>
        <taxon>Spermatophyta</taxon>
        <taxon>Magnoliopsida</taxon>
        <taxon>eudicotyledons</taxon>
        <taxon>Gunneridae</taxon>
        <taxon>Pentapetalae</taxon>
        <taxon>asterids</taxon>
        <taxon>lamiids</taxon>
        <taxon>Lamiales</taxon>
        <taxon>Orobanchaceae</taxon>
        <taxon>Pedicularideae</taxon>
        <taxon>Castillejinae</taxon>
        <taxon>Castilleja</taxon>
    </lineage>
</organism>
<feature type="chain" id="PRO_5044755112" description="Transmembrane protein" evidence="2">
    <location>
        <begin position="28"/>
        <end position="70"/>
    </location>
</feature>
<dbReference type="EMBL" id="JAVIJP010000027">
    <property type="protein sequence ID" value="KAL3636387.1"/>
    <property type="molecule type" value="Genomic_DNA"/>
</dbReference>
<evidence type="ECO:0000313" key="4">
    <source>
        <dbReference type="Proteomes" id="UP001632038"/>
    </source>
</evidence>
<keyword evidence="2" id="KW-0732">Signal</keyword>
<evidence type="ECO:0008006" key="5">
    <source>
        <dbReference type="Google" id="ProtNLM"/>
    </source>
</evidence>
<name>A0ABD3D339_9LAMI</name>
<sequence>MANYIRRLLLTILLAFFLLDFCPVTSSISHPPGHKIISSSFHGGAKPIKRSLKGTLPGPPPPPKRNIPPT</sequence>
<reference evidence="4" key="1">
    <citation type="journal article" date="2024" name="IScience">
        <title>Strigolactones Initiate the Formation of Haustorium-like Structures in Castilleja.</title>
        <authorList>
            <person name="Buerger M."/>
            <person name="Peterson D."/>
            <person name="Chory J."/>
        </authorList>
    </citation>
    <scope>NUCLEOTIDE SEQUENCE [LARGE SCALE GENOMIC DNA]</scope>
</reference>